<sequence>MLRAGAILVDVRERDEIAAAAYDVEALLILPLSEAQDRLDEIPRDRPIVWACRSGRRSRQIGEALWAQGFDNAVNLEGGIIEWARQGLPVVLHGERQPTGRGAAGGA</sequence>
<protein>
    <submittedName>
        <fullName evidence="2">Rhodanese-related sulfurtransferase</fullName>
    </submittedName>
</protein>
<organism evidence="2 3">
    <name type="scientific">Meinhardsimonia xiamenensis</name>
    <dbReference type="NCBI Taxonomy" id="990712"/>
    <lineage>
        <taxon>Bacteria</taxon>
        <taxon>Pseudomonadati</taxon>
        <taxon>Pseudomonadota</taxon>
        <taxon>Alphaproteobacteria</taxon>
        <taxon>Rhodobacterales</taxon>
        <taxon>Paracoccaceae</taxon>
        <taxon>Meinhardsimonia</taxon>
    </lineage>
</organism>
<dbReference type="SUPFAM" id="SSF52821">
    <property type="entry name" value="Rhodanese/Cell cycle control phosphatase"/>
    <property type="match status" value="1"/>
</dbReference>
<dbReference type="InterPro" id="IPR036873">
    <property type="entry name" value="Rhodanese-like_dom_sf"/>
</dbReference>
<evidence type="ECO:0000313" key="2">
    <source>
        <dbReference type="EMBL" id="SDK10860.1"/>
    </source>
</evidence>
<dbReference type="Gene3D" id="3.40.250.10">
    <property type="entry name" value="Rhodanese-like domain"/>
    <property type="match status" value="1"/>
</dbReference>
<dbReference type="SMART" id="SM00450">
    <property type="entry name" value="RHOD"/>
    <property type="match status" value="1"/>
</dbReference>
<evidence type="ECO:0000259" key="1">
    <source>
        <dbReference type="PROSITE" id="PS50206"/>
    </source>
</evidence>
<proteinExistence type="predicted"/>
<name>A0A1G8Z9K3_9RHOB</name>
<accession>A0A1G8Z9K3</accession>
<dbReference type="GO" id="GO:0016740">
    <property type="term" value="F:transferase activity"/>
    <property type="evidence" value="ECO:0007669"/>
    <property type="project" value="UniProtKB-KW"/>
</dbReference>
<evidence type="ECO:0000313" key="3">
    <source>
        <dbReference type="Proteomes" id="UP000199328"/>
    </source>
</evidence>
<keyword evidence="3" id="KW-1185">Reference proteome</keyword>
<dbReference type="STRING" id="990712.SAMN05216257_101606"/>
<keyword evidence="2" id="KW-0808">Transferase</keyword>
<dbReference type="AlphaFoldDB" id="A0A1G8Z9K3"/>
<dbReference type="PANTHER" id="PTHR43031:SF18">
    <property type="entry name" value="RHODANESE-RELATED SULFURTRANSFERASES"/>
    <property type="match status" value="1"/>
</dbReference>
<reference evidence="3" key="1">
    <citation type="submission" date="2016-10" db="EMBL/GenBank/DDBJ databases">
        <authorList>
            <person name="Varghese N."/>
            <person name="Submissions S."/>
        </authorList>
    </citation>
    <scope>NUCLEOTIDE SEQUENCE [LARGE SCALE GENOMIC DNA]</scope>
    <source>
        <strain evidence="3">CGMCC 1.10789</strain>
    </source>
</reference>
<dbReference type="PANTHER" id="PTHR43031">
    <property type="entry name" value="FAD-DEPENDENT OXIDOREDUCTASE"/>
    <property type="match status" value="1"/>
</dbReference>
<feature type="domain" description="Rhodanese" evidence="1">
    <location>
        <begin position="2"/>
        <end position="92"/>
    </location>
</feature>
<dbReference type="InterPro" id="IPR050229">
    <property type="entry name" value="GlpE_sulfurtransferase"/>
</dbReference>
<dbReference type="Proteomes" id="UP000199328">
    <property type="component" value="Unassembled WGS sequence"/>
</dbReference>
<dbReference type="EMBL" id="FNFV01000001">
    <property type="protein sequence ID" value="SDK10860.1"/>
    <property type="molecule type" value="Genomic_DNA"/>
</dbReference>
<dbReference type="PROSITE" id="PS50206">
    <property type="entry name" value="RHODANESE_3"/>
    <property type="match status" value="1"/>
</dbReference>
<gene>
    <name evidence="2" type="ORF">SAMN05216257_101606</name>
</gene>
<dbReference type="InterPro" id="IPR001763">
    <property type="entry name" value="Rhodanese-like_dom"/>
</dbReference>
<dbReference type="Pfam" id="PF00581">
    <property type="entry name" value="Rhodanese"/>
    <property type="match status" value="1"/>
</dbReference>